<comment type="similarity">
    <text evidence="3 10">Belongs to the ATPase gamma chain family.</text>
</comment>
<dbReference type="PANTHER" id="PTHR11693:SF22">
    <property type="entry name" value="ATP SYNTHASE SUBUNIT GAMMA, MITOCHONDRIAL"/>
    <property type="match status" value="1"/>
</dbReference>
<dbReference type="HAMAP" id="MF_00815">
    <property type="entry name" value="ATP_synth_gamma_bact"/>
    <property type="match status" value="1"/>
</dbReference>
<dbReference type="PANTHER" id="PTHR11693">
    <property type="entry name" value="ATP SYNTHASE GAMMA CHAIN"/>
    <property type="match status" value="1"/>
</dbReference>
<reference evidence="11" key="1">
    <citation type="submission" date="2024-01" db="EMBL/GenBank/DDBJ databases">
        <title>Genome sequence of Mycoplasma ciconiae type strain DSM 25251.</title>
        <authorList>
            <person name="Spergser J."/>
        </authorList>
    </citation>
    <scope>NUCLEOTIDE SEQUENCE [LARGE SCALE GENOMIC DNA]</scope>
    <source>
        <strain evidence="11">DSM 25251</strain>
    </source>
</reference>
<dbReference type="CDD" id="cd12151">
    <property type="entry name" value="F1-ATPase_gamma"/>
    <property type="match status" value="1"/>
</dbReference>
<dbReference type="PROSITE" id="PS00153">
    <property type="entry name" value="ATPASE_GAMMA"/>
    <property type="match status" value="1"/>
</dbReference>
<dbReference type="Gene3D" id="3.40.1380.10">
    <property type="match status" value="1"/>
</dbReference>
<comment type="function">
    <text evidence="1 10">Produces ATP from ADP in the presence of a proton gradient across the membrane. The gamma chain is believed to be important in regulating ATPase activity and the flow of protons through the CF(0) complex.</text>
</comment>
<sequence length="288" mass="32580">MSNLNALKNRINVVNSTKKITHAMELVATSKLRKYKQEYLNVQEYQNYLEDTIKKLMSHLKDNELKTIFPKWTNSSDLYVVITSDLGLCGSYNSNIFNILKNNLKNQDKVIVLGLKGVGFFRNSNFKELVINEIPNYGDRLEYQTASVVSTRALDLLLTNKVKSINLVYTEFVNNVTQEARIKRLLPFESNQKNDKNLNKNNASAVLQIEPNAQSVLKSVVPLYLSSMIYTLGASSKVSEMASRRNAMESATDNASELNHKLKLDYNRTRQGLITQEITEIVSGADAT</sequence>
<dbReference type="InterPro" id="IPR035968">
    <property type="entry name" value="ATP_synth_F1_ATPase_gsu"/>
</dbReference>
<protein>
    <recommendedName>
        <fullName evidence="10">ATP synthase gamma chain</fullName>
    </recommendedName>
    <alternativeName>
        <fullName evidence="10">ATP synthase F1 sector gamma subunit</fullName>
    </alternativeName>
    <alternativeName>
        <fullName evidence="10">F-ATPase gamma subunit</fullName>
    </alternativeName>
</protein>
<keyword evidence="12" id="KW-1185">Reference proteome</keyword>
<comment type="subcellular location">
    <subcellularLocation>
        <location evidence="10">Cell membrane</location>
        <topology evidence="10">Peripheral membrane protein</topology>
    </subcellularLocation>
    <subcellularLocation>
        <location evidence="2">Membrane</location>
        <topology evidence="2">Peripheral membrane protein</topology>
    </subcellularLocation>
</comment>
<keyword evidence="5 10" id="KW-0375">Hydrogen ion transport</keyword>
<keyword evidence="10" id="KW-1003">Cell membrane</keyword>
<dbReference type="SUPFAM" id="SSF52943">
    <property type="entry name" value="ATP synthase (F1-ATPase), gamma subunit"/>
    <property type="match status" value="1"/>
</dbReference>
<evidence type="ECO:0000256" key="7">
    <source>
        <dbReference type="ARBA" id="ARBA00023136"/>
    </source>
</evidence>
<keyword evidence="7 10" id="KW-0472">Membrane</keyword>
<gene>
    <name evidence="10 11" type="primary">atpG</name>
    <name evidence="11" type="ORF">V2E24_00730</name>
</gene>
<evidence type="ECO:0000256" key="1">
    <source>
        <dbReference type="ARBA" id="ARBA00003456"/>
    </source>
</evidence>
<evidence type="ECO:0000256" key="6">
    <source>
        <dbReference type="ARBA" id="ARBA00023065"/>
    </source>
</evidence>
<keyword evidence="4 10" id="KW-0813">Transport</keyword>
<dbReference type="Gene3D" id="1.10.287.80">
    <property type="entry name" value="ATP synthase, gamma subunit, helix hairpin domain"/>
    <property type="match status" value="1"/>
</dbReference>
<evidence type="ECO:0000313" key="12">
    <source>
        <dbReference type="Proteomes" id="UP001344817"/>
    </source>
</evidence>
<keyword evidence="8 10" id="KW-0139">CF(1)</keyword>
<proteinExistence type="inferred from homology"/>
<evidence type="ECO:0000256" key="5">
    <source>
        <dbReference type="ARBA" id="ARBA00022781"/>
    </source>
</evidence>
<evidence type="ECO:0000256" key="10">
    <source>
        <dbReference type="HAMAP-Rule" id="MF_00815"/>
    </source>
</evidence>
<dbReference type="NCBIfam" id="TIGR01146">
    <property type="entry name" value="ATPsyn_F1gamma"/>
    <property type="match status" value="1"/>
</dbReference>
<keyword evidence="6 10" id="KW-0406">Ion transport</keyword>
<evidence type="ECO:0000256" key="9">
    <source>
        <dbReference type="ARBA" id="ARBA00023310"/>
    </source>
</evidence>
<dbReference type="Pfam" id="PF00231">
    <property type="entry name" value="ATP-synt"/>
    <property type="match status" value="1"/>
</dbReference>
<evidence type="ECO:0000256" key="2">
    <source>
        <dbReference type="ARBA" id="ARBA00004170"/>
    </source>
</evidence>
<accession>A0ABU7MKX0</accession>
<organism evidence="11 12">
    <name type="scientific">Mycoplasmopsis ciconiae</name>
    <dbReference type="NCBI Taxonomy" id="561067"/>
    <lineage>
        <taxon>Bacteria</taxon>
        <taxon>Bacillati</taxon>
        <taxon>Mycoplasmatota</taxon>
        <taxon>Mycoplasmoidales</taxon>
        <taxon>Metamycoplasmataceae</taxon>
        <taxon>Mycoplasmopsis</taxon>
    </lineage>
</organism>
<dbReference type="RefSeq" id="WP_330500515.1">
    <property type="nucleotide sequence ID" value="NZ_JAZDWZ010000002.1"/>
</dbReference>
<evidence type="ECO:0000313" key="11">
    <source>
        <dbReference type="EMBL" id="MEE3928102.1"/>
    </source>
</evidence>
<dbReference type="InterPro" id="IPR023632">
    <property type="entry name" value="ATP_synth_F1_gsu_CS"/>
</dbReference>
<comment type="caution">
    <text evidence="11">The sequence shown here is derived from an EMBL/GenBank/DDBJ whole genome shotgun (WGS) entry which is preliminary data.</text>
</comment>
<dbReference type="PRINTS" id="PR00126">
    <property type="entry name" value="ATPASEGAMMA"/>
</dbReference>
<name>A0ABU7MKX0_9BACT</name>
<comment type="subunit">
    <text evidence="10">F-type ATPases have 2 components, CF(1) - the catalytic core - and CF(0) - the membrane proton channel. CF(1) has five subunits: alpha(3), beta(3), gamma(1), delta(1), epsilon(1). CF(0) has three main subunits: a, b and c.</text>
</comment>
<dbReference type="EMBL" id="JAZDWZ010000002">
    <property type="protein sequence ID" value="MEE3928102.1"/>
    <property type="molecule type" value="Genomic_DNA"/>
</dbReference>
<keyword evidence="9 10" id="KW-0066">ATP synthesis</keyword>
<dbReference type="InterPro" id="IPR000131">
    <property type="entry name" value="ATP_synth_F1_gsu"/>
</dbReference>
<evidence type="ECO:0000256" key="8">
    <source>
        <dbReference type="ARBA" id="ARBA00023196"/>
    </source>
</evidence>
<evidence type="ECO:0000256" key="3">
    <source>
        <dbReference type="ARBA" id="ARBA00007681"/>
    </source>
</evidence>
<evidence type="ECO:0000256" key="4">
    <source>
        <dbReference type="ARBA" id="ARBA00022448"/>
    </source>
</evidence>
<dbReference type="Proteomes" id="UP001344817">
    <property type="component" value="Unassembled WGS sequence"/>
</dbReference>